<dbReference type="Proteomes" id="UP001208656">
    <property type="component" value="Unassembled WGS sequence"/>
</dbReference>
<evidence type="ECO:0000313" key="12">
    <source>
        <dbReference type="Proteomes" id="UP001208656"/>
    </source>
</evidence>
<evidence type="ECO:0000259" key="10">
    <source>
        <dbReference type="Pfam" id="PF25198"/>
    </source>
</evidence>
<evidence type="ECO:0000259" key="9">
    <source>
        <dbReference type="Pfam" id="PF05504"/>
    </source>
</evidence>
<dbReference type="Pfam" id="PF05504">
    <property type="entry name" value="Spore_GerAC"/>
    <property type="match status" value="1"/>
</dbReference>
<dbReference type="Gene3D" id="3.30.300.210">
    <property type="entry name" value="Nutrient germinant receptor protein C, domain 3"/>
    <property type="match status" value="1"/>
</dbReference>
<dbReference type="InterPro" id="IPR038501">
    <property type="entry name" value="Spore_GerAC_C_sf"/>
</dbReference>
<evidence type="ECO:0000313" key="11">
    <source>
        <dbReference type="EMBL" id="MCU9593196.1"/>
    </source>
</evidence>
<sequence length="361" mass="41096">MRKKVINLIFLFCSCLVLTGCVESRILDELTMVTAMGFDINENGDKIIGTINVPIFQKDEPPRNKAISGQAELQKSILQIMQESSANQIAMGSLEVLLFGKELTKKMGILDLIDPFTRDPTIGTAMKLAVVDGEVKDLLNGNYGVRGNAFFISNSIDTAVEHGNLPMTNFHRFLTDFYSQGKSPYVPIIRKESEKELEIIGVGFFRYGKLVHQISMEEAFFFKLLADKYSSGWHDIEIDGQKAAIQNILSKREFHLTEASPPYEVTVKIDLHGVINEYTGDVVKDKTFKKLEKKFEEEINKRGLELVNKFKELDIDPIGFGRVIKSKNRDFDYDKWRDEYYEDLKVKIDVNVDINEIGIVE</sequence>
<keyword evidence="4 8" id="KW-0732">Signal</keyword>
<evidence type="ECO:0000256" key="2">
    <source>
        <dbReference type="ARBA" id="ARBA00007886"/>
    </source>
</evidence>
<keyword evidence="7" id="KW-0449">Lipoprotein</keyword>
<keyword evidence="5" id="KW-0472">Membrane</keyword>
<dbReference type="RefSeq" id="WP_263060810.1">
    <property type="nucleotide sequence ID" value="NZ_JAOUSE010000003.1"/>
</dbReference>
<dbReference type="NCBIfam" id="TIGR02887">
    <property type="entry name" value="spore_ger_x_C"/>
    <property type="match status" value="1"/>
</dbReference>
<protein>
    <submittedName>
        <fullName evidence="11">Ger(X)C family spore germination protein</fullName>
    </submittedName>
</protein>
<accession>A0ABT2WBY5</accession>
<evidence type="ECO:0000256" key="6">
    <source>
        <dbReference type="ARBA" id="ARBA00023139"/>
    </source>
</evidence>
<feature type="chain" id="PRO_5045681554" evidence="8">
    <location>
        <begin position="20"/>
        <end position="361"/>
    </location>
</feature>
<comment type="subcellular location">
    <subcellularLocation>
        <location evidence="1">Membrane</location>
        <topology evidence="1">Lipid-anchor</topology>
    </subcellularLocation>
</comment>
<comment type="caution">
    <text evidence="11">The sequence shown here is derived from an EMBL/GenBank/DDBJ whole genome shotgun (WGS) entry which is preliminary data.</text>
</comment>
<feature type="signal peptide" evidence="8">
    <location>
        <begin position="1"/>
        <end position="19"/>
    </location>
</feature>
<evidence type="ECO:0000256" key="7">
    <source>
        <dbReference type="ARBA" id="ARBA00023288"/>
    </source>
</evidence>
<dbReference type="PANTHER" id="PTHR35789">
    <property type="entry name" value="SPORE GERMINATION PROTEIN B3"/>
    <property type="match status" value="1"/>
</dbReference>
<evidence type="ECO:0000256" key="3">
    <source>
        <dbReference type="ARBA" id="ARBA00022544"/>
    </source>
</evidence>
<organism evidence="11 12">
    <name type="scientific">Pallidibacillus thermolactis</name>
    <dbReference type="NCBI Taxonomy" id="251051"/>
    <lineage>
        <taxon>Bacteria</taxon>
        <taxon>Bacillati</taxon>
        <taxon>Bacillota</taxon>
        <taxon>Bacilli</taxon>
        <taxon>Bacillales</taxon>
        <taxon>Bacillaceae</taxon>
        <taxon>Pallidibacillus</taxon>
    </lineage>
</organism>
<evidence type="ECO:0000256" key="8">
    <source>
        <dbReference type="SAM" id="SignalP"/>
    </source>
</evidence>
<evidence type="ECO:0000256" key="1">
    <source>
        <dbReference type="ARBA" id="ARBA00004635"/>
    </source>
</evidence>
<dbReference type="Pfam" id="PF25198">
    <property type="entry name" value="Spore_GerAC_N"/>
    <property type="match status" value="1"/>
</dbReference>
<feature type="domain" description="Spore germination GerAC-like C-terminal" evidence="9">
    <location>
        <begin position="201"/>
        <end position="358"/>
    </location>
</feature>
<evidence type="ECO:0000256" key="5">
    <source>
        <dbReference type="ARBA" id="ARBA00023136"/>
    </source>
</evidence>
<dbReference type="EMBL" id="JAOUSE010000003">
    <property type="protein sequence ID" value="MCU9593196.1"/>
    <property type="molecule type" value="Genomic_DNA"/>
</dbReference>
<dbReference type="InterPro" id="IPR057336">
    <property type="entry name" value="GerAC_N"/>
</dbReference>
<evidence type="ECO:0000256" key="4">
    <source>
        <dbReference type="ARBA" id="ARBA00022729"/>
    </source>
</evidence>
<name>A0ABT2WBY5_9BACI</name>
<feature type="domain" description="Spore germination protein N-terminal" evidence="10">
    <location>
        <begin position="24"/>
        <end position="190"/>
    </location>
</feature>
<keyword evidence="6" id="KW-0564">Palmitate</keyword>
<proteinExistence type="inferred from homology"/>
<dbReference type="InterPro" id="IPR008844">
    <property type="entry name" value="Spore_GerAC-like"/>
</dbReference>
<gene>
    <name evidence="11" type="ORF">OEV82_01845</name>
</gene>
<dbReference type="InterPro" id="IPR046953">
    <property type="entry name" value="Spore_GerAC-like_C"/>
</dbReference>
<keyword evidence="12" id="KW-1185">Reference proteome</keyword>
<keyword evidence="3" id="KW-0309">Germination</keyword>
<dbReference type="PANTHER" id="PTHR35789:SF1">
    <property type="entry name" value="SPORE GERMINATION PROTEIN B3"/>
    <property type="match status" value="1"/>
</dbReference>
<comment type="similarity">
    <text evidence="2">Belongs to the GerABKC lipoprotein family.</text>
</comment>
<reference evidence="11 12" key="1">
    <citation type="submission" date="2022-10" db="EMBL/GenBank/DDBJ databases">
        <title>Description of Fervidibacillus gen. nov. in the family Fervidibacillaceae fam. nov. with two species, Fervidibacillus albus sp. nov., and Fervidibacillus halotolerans sp. nov., isolated from tidal flat sediments.</title>
        <authorList>
            <person name="Kwon K.K."/>
            <person name="Yang S.-H."/>
        </authorList>
    </citation>
    <scope>NUCLEOTIDE SEQUENCE [LARGE SCALE GENOMIC DNA]</scope>
    <source>
        <strain evidence="11 12">DSM 23332</strain>
    </source>
</reference>
<dbReference type="PROSITE" id="PS51257">
    <property type="entry name" value="PROKAR_LIPOPROTEIN"/>
    <property type="match status" value="1"/>
</dbReference>